<dbReference type="Pfam" id="PF00091">
    <property type="entry name" value="Tubulin"/>
    <property type="match status" value="1"/>
</dbReference>
<dbReference type="InterPro" id="IPR023123">
    <property type="entry name" value="Tubulin_C"/>
</dbReference>
<dbReference type="STRING" id="5762.D2VS63"/>
<evidence type="ECO:0000256" key="7">
    <source>
        <dbReference type="ARBA" id="ARBA00034296"/>
    </source>
</evidence>
<sequence length="470" mass="53189">MSVICIQVGGAGNRIGLSAWEQLLREHEHCIFPDKFTEEEKRRRFNSDYQNDQDKDEKYLNVFREKEDGKFVPRTLFIDLERPILTISELSDSTGENLLKLIQDHESECSESNSLFVSETSSVLDSSSYTYANGRHSSRSKKLLEIAMERIRSLVEKCESPFSFMIVSSIGGGLGSGFVSLLMDSIYTSYSKTYKCAISISPDFENAGDNGPIEALNSFLYMGNSTNGWDAKIFMENKAIENLCKKEFHYSSMDSVNELISLVISNVTACNRFEGPLSTDLQNLTHNFPYPVMNILYPSFGPIHSSMKTVPHGYGTEMFTYDCLASPFIESSEGYTMCSSLLYRGYVEPRTINTVVRKLKDERALKFCSWNPSGLKVGAVFHRPLYSCNSNLLNMHITAFMLSNSTRLKSSLERIKHGANEILTMKSLLHHFHSEGMELDEITELTENFESLVEGYQELNAEEELGPDEE</sequence>
<keyword evidence="6" id="KW-0342">GTP-binding</keyword>
<keyword evidence="4" id="KW-0378">Hydrolase</keyword>
<evidence type="ECO:0000259" key="9">
    <source>
        <dbReference type="SMART" id="SM00864"/>
    </source>
</evidence>
<dbReference type="GO" id="GO:0005200">
    <property type="term" value="F:structural constituent of cytoskeleton"/>
    <property type="evidence" value="ECO:0007669"/>
    <property type="project" value="InterPro"/>
</dbReference>
<dbReference type="InterPro" id="IPR036525">
    <property type="entry name" value="Tubulin/FtsZ_GTPase_sf"/>
</dbReference>
<keyword evidence="3" id="KW-0547">Nucleotide-binding</keyword>
<dbReference type="SUPFAM" id="SSF55307">
    <property type="entry name" value="Tubulin C-terminal domain-like"/>
    <property type="match status" value="1"/>
</dbReference>
<reference evidence="10 11" key="1">
    <citation type="journal article" date="2010" name="Cell">
        <title>The genome of Naegleria gruberi illuminates early eukaryotic versatility.</title>
        <authorList>
            <person name="Fritz-Laylin L.K."/>
            <person name="Prochnik S.E."/>
            <person name="Ginger M.L."/>
            <person name="Dacks J.B."/>
            <person name="Carpenter M.L."/>
            <person name="Field M.C."/>
            <person name="Kuo A."/>
            <person name="Paredez A."/>
            <person name="Chapman J."/>
            <person name="Pham J."/>
            <person name="Shu S."/>
            <person name="Neupane R."/>
            <person name="Cipriano M."/>
            <person name="Mancuso J."/>
            <person name="Tu H."/>
            <person name="Salamov A."/>
            <person name="Lindquist E."/>
            <person name="Shapiro H."/>
            <person name="Lucas S."/>
            <person name="Grigoriev I.V."/>
            <person name="Cande W.Z."/>
            <person name="Fulton C."/>
            <person name="Rokhsar D.S."/>
            <person name="Dawson S.C."/>
        </authorList>
    </citation>
    <scope>NUCLEOTIDE SEQUENCE [LARGE SCALE GENOMIC DNA]</scope>
    <source>
        <strain evidence="10 11">NEG-M</strain>
    </source>
</reference>
<dbReference type="KEGG" id="ngr:NAEGRDRAFT_51830"/>
<dbReference type="RefSeq" id="XP_002673115.1">
    <property type="nucleotide sequence ID" value="XM_002673069.1"/>
</dbReference>
<evidence type="ECO:0000256" key="3">
    <source>
        <dbReference type="ARBA" id="ARBA00022741"/>
    </source>
</evidence>
<evidence type="ECO:0000313" key="11">
    <source>
        <dbReference type="Proteomes" id="UP000006671"/>
    </source>
</evidence>
<keyword evidence="2" id="KW-0493">Microtubule</keyword>
<gene>
    <name evidence="10" type="ORF">NAEGRDRAFT_51830</name>
</gene>
<dbReference type="InterPro" id="IPR037103">
    <property type="entry name" value="Tubulin/FtsZ-like_C"/>
</dbReference>
<name>D2VS63_NAEGR</name>
<dbReference type="PRINTS" id="PR01162">
    <property type="entry name" value="ALPHATUBULIN"/>
</dbReference>
<dbReference type="Gene3D" id="3.40.50.1440">
    <property type="entry name" value="Tubulin/FtsZ, GTPase domain"/>
    <property type="match status" value="1"/>
</dbReference>
<dbReference type="GO" id="GO:0007017">
    <property type="term" value="P:microtubule-based process"/>
    <property type="evidence" value="ECO:0007669"/>
    <property type="project" value="InterPro"/>
</dbReference>
<evidence type="ECO:0000256" key="4">
    <source>
        <dbReference type="ARBA" id="ARBA00022801"/>
    </source>
</evidence>
<accession>D2VS63</accession>
<dbReference type="VEuPathDB" id="AmoebaDB:NAEGRDRAFT_51830"/>
<dbReference type="PRINTS" id="PR01161">
    <property type="entry name" value="TUBULIN"/>
</dbReference>
<dbReference type="Proteomes" id="UP000006671">
    <property type="component" value="Unassembled WGS sequence"/>
</dbReference>
<evidence type="ECO:0000256" key="2">
    <source>
        <dbReference type="ARBA" id="ARBA00022701"/>
    </source>
</evidence>
<dbReference type="Gene3D" id="3.30.1330.20">
    <property type="entry name" value="Tubulin/FtsZ, C-terminal domain"/>
    <property type="match status" value="1"/>
</dbReference>
<dbReference type="Pfam" id="PF03953">
    <property type="entry name" value="Tubulin_C"/>
    <property type="match status" value="1"/>
</dbReference>
<dbReference type="AlphaFoldDB" id="D2VS63"/>
<evidence type="ECO:0000256" key="5">
    <source>
        <dbReference type="ARBA" id="ARBA00022842"/>
    </source>
</evidence>
<dbReference type="SUPFAM" id="SSF52490">
    <property type="entry name" value="Tubulin nucleotide-binding domain-like"/>
    <property type="match status" value="1"/>
</dbReference>
<evidence type="ECO:0000256" key="8">
    <source>
        <dbReference type="ARBA" id="ARBA00049117"/>
    </source>
</evidence>
<protein>
    <submittedName>
        <fullName evidence="10">Alpha-tubulin</fullName>
    </submittedName>
</protein>
<comment type="function">
    <text evidence="7">Tubulin is the major constituent of microtubules, a cylinder consisting of laterally associated linear protofilaments composed of alpha- and beta-tubulin heterodimers. Microtubules grow by the addition of GTP-tubulin dimers to the microtubule end, where a stabilizing cap forms. Below the cap, tubulin dimers are in GDP-bound state, owing to GTPase activity of alpha-tubulin.</text>
</comment>
<dbReference type="PANTHER" id="PTHR11588">
    <property type="entry name" value="TUBULIN"/>
    <property type="match status" value="1"/>
</dbReference>
<dbReference type="InterPro" id="IPR000217">
    <property type="entry name" value="Tubulin"/>
</dbReference>
<dbReference type="InterPro" id="IPR018316">
    <property type="entry name" value="Tubulin/FtsZ_2-layer-sand-dom"/>
</dbReference>
<dbReference type="GO" id="GO:0005525">
    <property type="term" value="F:GTP binding"/>
    <property type="evidence" value="ECO:0007669"/>
    <property type="project" value="UniProtKB-KW"/>
</dbReference>
<keyword evidence="5" id="KW-0460">Magnesium</keyword>
<comment type="similarity">
    <text evidence="1">Belongs to the tubulin family.</text>
</comment>
<dbReference type="GeneID" id="8854802"/>
<evidence type="ECO:0000256" key="6">
    <source>
        <dbReference type="ARBA" id="ARBA00023134"/>
    </source>
</evidence>
<dbReference type="SMART" id="SM00864">
    <property type="entry name" value="Tubulin"/>
    <property type="match status" value="1"/>
</dbReference>
<dbReference type="eggNOG" id="KOG1376">
    <property type="taxonomic scope" value="Eukaryota"/>
</dbReference>
<dbReference type="Gene3D" id="1.10.287.600">
    <property type="entry name" value="Helix hairpin bin"/>
    <property type="match status" value="1"/>
</dbReference>
<proteinExistence type="inferred from homology"/>
<dbReference type="EMBL" id="GG738893">
    <property type="protein sequence ID" value="EFC40371.1"/>
    <property type="molecule type" value="Genomic_DNA"/>
</dbReference>
<dbReference type="GO" id="GO:0016787">
    <property type="term" value="F:hydrolase activity"/>
    <property type="evidence" value="ECO:0007669"/>
    <property type="project" value="UniProtKB-KW"/>
</dbReference>
<dbReference type="GO" id="GO:0005874">
    <property type="term" value="C:microtubule"/>
    <property type="evidence" value="ECO:0007669"/>
    <property type="project" value="UniProtKB-KW"/>
</dbReference>
<organism evidence="11">
    <name type="scientific">Naegleria gruberi</name>
    <name type="common">Amoeba</name>
    <dbReference type="NCBI Taxonomy" id="5762"/>
    <lineage>
        <taxon>Eukaryota</taxon>
        <taxon>Discoba</taxon>
        <taxon>Heterolobosea</taxon>
        <taxon>Tetramitia</taxon>
        <taxon>Eutetramitia</taxon>
        <taxon>Vahlkampfiidae</taxon>
        <taxon>Naegleria</taxon>
    </lineage>
</organism>
<dbReference type="InterPro" id="IPR008280">
    <property type="entry name" value="Tub_FtsZ_C"/>
</dbReference>
<dbReference type="InParanoid" id="D2VS63"/>
<feature type="domain" description="Tubulin/FtsZ GTPase" evidence="9">
    <location>
        <begin position="60"/>
        <end position="275"/>
    </location>
</feature>
<evidence type="ECO:0000313" key="10">
    <source>
        <dbReference type="EMBL" id="EFC40371.1"/>
    </source>
</evidence>
<dbReference type="InterPro" id="IPR003008">
    <property type="entry name" value="Tubulin_FtsZ_GTPase"/>
</dbReference>
<dbReference type="InterPro" id="IPR002452">
    <property type="entry name" value="Alpha_tubulin"/>
</dbReference>
<keyword evidence="11" id="KW-1185">Reference proteome</keyword>
<evidence type="ECO:0000256" key="1">
    <source>
        <dbReference type="ARBA" id="ARBA00009636"/>
    </source>
</evidence>
<comment type="catalytic activity">
    <reaction evidence="8">
        <text>GTP + H2O = GDP + phosphate + H(+)</text>
        <dbReference type="Rhea" id="RHEA:19669"/>
        <dbReference type="ChEBI" id="CHEBI:15377"/>
        <dbReference type="ChEBI" id="CHEBI:15378"/>
        <dbReference type="ChEBI" id="CHEBI:37565"/>
        <dbReference type="ChEBI" id="CHEBI:43474"/>
        <dbReference type="ChEBI" id="CHEBI:58189"/>
    </reaction>
    <physiologicalReaction direction="left-to-right" evidence="8">
        <dbReference type="Rhea" id="RHEA:19670"/>
    </physiologicalReaction>
</comment>